<evidence type="ECO:0000259" key="6">
    <source>
        <dbReference type="Pfam" id="PF07992"/>
    </source>
</evidence>
<gene>
    <name evidence="7" type="ORF">M3M40_06570</name>
</gene>
<feature type="domain" description="FAD/NAD(P)-binding" evidence="6">
    <location>
        <begin position="2"/>
        <end position="312"/>
    </location>
</feature>
<evidence type="ECO:0000313" key="8">
    <source>
        <dbReference type="Proteomes" id="UP001055911"/>
    </source>
</evidence>
<evidence type="ECO:0000256" key="2">
    <source>
        <dbReference type="ARBA" id="ARBA00005272"/>
    </source>
</evidence>
<dbReference type="InterPro" id="IPR036188">
    <property type="entry name" value="FAD/NAD-bd_sf"/>
</dbReference>
<dbReference type="Proteomes" id="UP001055911">
    <property type="component" value="Chromosome"/>
</dbReference>
<evidence type="ECO:0000256" key="1">
    <source>
        <dbReference type="ARBA" id="ARBA00001974"/>
    </source>
</evidence>
<keyword evidence="5" id="KW-0560">Oxidoreductase</keyword>
<name>A0A9Q9E2T3_9LACO</name>
<keyword evidence="8" id="KW-1185">Reference proteome</keyword>
<evidence type="ECO:0000256" key="4">
    <source>
        <dbReference type="ARBA" id="ARBA00022827"/>
    </source>
</evidence>
<dbReference type="Gene3D" id="3.50.50.100">
    <property type="match status" value="1"/>
</dbReference>
<sequence length="391" mass="42747">MKKVLVIGAGFAGLRACKLLAKSKQDLEVTLVDRTPYHYDSTQLYRVAAGSIAPEKIMFRIEDIISPKIKFIQDEVQVINGKQNTVTLANHGDISYDYLFNALGFEPETFNTPGADTDGLQISNIENSSRDAKALQDSLAKYAQTKDPKYLSILTVGGGFTSIELLGELVHMVPTWAKKYGFQPNELKITCVAPAFLGMFNEKQSTYAKRYLEKKGVNFILGSNVNKVTDDGVYYGQDNQFLPAANIFWTAGVKGSDVIAASGYDQHRNRVAVNDDMSLQAYPNQYLIGDVSAVKDPTSGQMYPTTAQISIYEASNAVANLENKLAGKSVAPFNYHSLGTVCSLGPHNAVADVSMLGLNVKINGFIAAVVKNIIFKRSSYELSGLKMMLQS</sequence>
<keyword evidence="3" id="KW-0285">Flavoprotein</keyword>
<dbReference type="PANTHER" id="PTHR42913">
    <property type="entry name" value="APOPTOSIS-INDUCING FACTOR 1"/>
    <property type="match status" value="1"/>
</dbReference>
<dbReference type="GO" id="GO:0019646">
    <property type="term" value="P:aerobic electron transport chain"/>
    <property type="evidence" value="ECO:0007669"/>
    <property type="project" value="TreeGrafter"/>
</dbReference>
<protein>
    <submittedName>
        <fullName evidence="7">NAD(P)/FAD-dependent oxidoreductase</fullName>
    </submittedName>
</protein>
<comment type="similarity">
    <text evidence="2">Belongs to the NADH dehydrogenase family.</text>
</comment>
<dbReference type="GO" id="GO:0003955">
    <property type="term" value="F:NAD(P)H dehydrogenase (quinone) activity"/>
    <property type="evidence" value="ECO:0007669"/>
    <property type="project" value="TreeGrafter"/>
</dbReference>
<dbReference type="InterPro" id="IPR051169">
    <property type="entry name" value="NADH-Q_oxidoreductase"/>
</dbReference>
<organism evidence="7 8">
    <name type="scientific">Fructilactobacillus cliffordii</name>
    <dbReference type="NCBI Taxonomy" id="2940299"/>
    <lineage>
        <taxon>Bacteria</taxon>
        <taxon>Bacillati</taxon>
        <taxon>Bacillota</taxon>
        <taxon>Bacilli</taxon>
        <taxon>Lactobacillales</taxon>
        <taxon>Lactobacillaceae</taxon>
        <taxon>Fructilactobacillus</taxon>
    </lineage>
</organism>
<dbReference type="PRINTS" id="PR00368">
    <property type="entry name" value="FADPNR"/>
</dbReference>
<dbReference type="InterPro" id="IPR023753">
    <property type="entry name" value="FAD/NAD-binding_dom"/>
</dbReference>
<dbReference type="PANTHER" id="PTHR42913:SF3">
    <property type="entry name" value="64 KDA MITOCHONDRIAL NADH DEHYDROGENASE (EUROFUNG)"/>
    <property type="match status" value="1"/>
</dbReference>
<accession>A0A9Q9E2T3</accession>
<evidence type="ECO:0000256" key="3">
    <source>
        <dbReference type="ARBA" id="ARBA00022630"/>
    </source>
</evidence>
<comment type="cofactor">
    <cofactor evidence="1">
        <name>FAD</name>
        <dbReference type="ChEBI" id="CHEBI:57692"/>
    </cofactor>
</comment>
<proteinExistence type="inferred from homology"/>
<dbReference type="AlphaFoldDB" id="A0A9Q9E2T3"/>
<evidence type="ECO:0000256" key="5">
    <source>
        <dbReference type="ARBA" id="ARBA00023002"/>
    </source>
</evidence>
<dbReference type="EMBL" id="CP097119">
    <property type="protein sequence ID" value="USS89134.1"/>
    <property type="molecule type" value="Genomic_DNA"/>
</dbReference>
<keyword evidence="4" id="KW-0274">FAD</keyword>
<dbReference type="RefSeq" id="WP_252766651.1">
    <property type="nucleotide sequence ID" value="NZ_CP097119.1"/>
</dbReference>
<dbReference type="SUPFAM" id="SSF51905">
    <property type="entry name" value="FAD/NAD(P)-binding domain"/>
    <property type="match status" value="2"/>
</dbReference>
<reference evidence="7" key="1">
    <citation type="submission" date="2022-05" db="EMBL/GenBank/DDBJ databases">
        <authorList>
            <person name="Oliphant S.A."/>
            <person name="Watson-Haigh N.S."/>
            <person name="Sumby K.M."/>
            <person name="Gardner J.M."/>
            <person name="Jiranek V."/>
        </authorList>
    </citation>
    <scope>NUCLEOTIDE SEQUENCE</scope>
    <source>
        <strain evidence="7">KI4_B1</strain>
    </source>
</reference>
<dbReference type="Pfam" id="PF07992">
    <property type="entry name" value="Pyr_redox_2"/>
    <property type="match status" value="1"/>
</dbReference>
<evidence type="ECO:0000313" key="7">
    <source>
        <dbReference type="EMBL" id="USS89134.1"/>
    </source>
</evidence>